<keyword evidence="4" id="KW-1185">Reference proteome</keyword>
<reference evidence="3 4" key="1">
    <citation type="submission" date="2020-08" db="EMBL/GenBank/DDBJ databases">
        <title>Genomic Encyclopedia of Type Strains, Phase IV (KMG-IV): sequencing the most valuable type-strain genomes for metagenomic binning, comparative biology and taxonomic classification.</title>
        <authorList>
            <person name="Goeker M."/>
        </authorList>
    </citation>
    <scope>NUCLEOTIDE SEQUENCE [LARGE SCALE GENOMIC DNA]</scope>
    <source>
        <strain evidence="3 4">DSM 15743</strain>
    </source>
</reference>
<evidence type="ECO:0000313" key="3">
    <source>
        <dbReference type="EMBL" id="MBB4042147.1"/>
    </source>
</evidence>
<feature type="signal peptide" evidence="2">
    <location>
        <begin position="1"/>
        <end position="20"/>
    </location>
</feature>
<keyword evidence="2" id="KW-0732">Signal</keyword>
<evidence type="ECO:0008006" key="5">
    <source>
        <dbReference type="Google" id="ProtNLM"/>
    </source>
</evidence>
<gene>
    <name evidence="3" type="ORF">GGR34_003832</name>
</gene>
<evidence type="ECO:0000256" key="1">
    <source>
        <dbReference type="SAM" id="MobiDB-lite"/>
    </source>
</evidence>
<evidence type="ECO:0000313" key="4">
    <source>
        <dbReference type="Proteomes" id="UP000519439"/>
    </source>
</evidence>
<dbReference type="PROSITE" id="PS51257">
    <property type="entry name" value="PROKAR_LIPOPROTEIN"/>
    <property type="match status" value="1"/>
</dbReference>
<dbReference type="EMBL" id="JACIDC010000021">
    <property type="protein sequence ID" value="MBB4042147.1"/>
    <property type="molecule type" value="Genomic_DNA"/>
</dbReference>
<name>A0A7W6IIL6_9HYPH</name>
<feature type="region of interest" description="Disordered" evidence="1">
    <location>
        <begin position="30"/>
        <end position="64"/>
    </location>
</feature>
<accession>A0A7W6IIL6</accession>
<evidence type="ECO:0000256" key="2">
    <source>
        <dbReference type="SAM" id="SignalP"/>
    </source>
</evidence>
<organism evidence="3 4">
    <name type="scientific">Microvirga flocculans</name>
    <dbReference type="NCBI Taxonomy" id="217168"/>
    <lineage>
        <taxon>Bacteria</taxon>
        <taxon>Pseudomonadati</taxon>
        <taxon>Pseudomonadota</taxon>
        <taxon>Alphaproteobacteria</taxon>
        <taxon>Hyphomicrobiales</taxon>
        <taxon>Methylobacteriaceae</taxon>
        <taxon>Microvirga</taxon>
    </lineage>
</organism>
<sequence>MRLPIALSAFLVGACGSALAKDCRIPDLPPGNEVKLPPGCQESLPASRSEAERQGSLKSSQGFIDLGNGTQVRIGGRVRAEMGFRR</sequence>
<proteinExistence type="predicted"/>
<protein>
    <recommendedName>
        <fullName evidence="5">Porin</fullName>
    </recommendedName>
</protein>
<dbReference type="AlphaFoldDB" id="A0A7W6IIL6"/>
<feature type="chain" id="PRO_5030534244" description="Porin" evidence="2">
    <location>
        <begin position="21"/>
        <end position="86"/>
    </location>
</feature>
<comment type="caution">
    <text evidence="3">The sequence shown here is derived from an EMBL/GenBank/DDBJ whole genome shotgun (WGS) entry which is preliminary data.</text>
</comment>
<dbReference type="RefSeq" id="WP_035460070.1">
    <property type="nucleotide sequence ID" value="NZ_JACIDC010000021.1"/>
</dbReference>
<dbReference type="Proteomes" id="UP000519439">
    <property type="component" value="Unassembled WGS sequence"/>
</dbReference>